<dbReference type="AlphaFoldDB" id="A0A0N4X1B8"/>
<dbReference type="WBParaSite" id="HPLM_0001810501-mRNA-1">
    <property type="protein sequence ID" value="HPLM_0001810501-mRNA-1"/>
    <property type="gene ID" value="HPLM_0001810501"/>
</dbReference>
<protein>
    <submittedName>
        <fullName evidence="1">Uncharacterized protein</fullName>
    </submittedName>
</protein>
<organism evidence="1">
    <name type="scientific">Haemonchus placei</name>
    <name type="common">Barber's pole worm</name>
    <dbReference type="NCBI Taxonomy" id="6290"/>
    <lineage>
        <taxon>Eukaryota</taxon>
        <taxon>Metazoa</taxon>
        <taxon>Ecdysozoa</taxon>
        <taxon>Nematoda</taxon>
        <taxon>Chromadorea</taxon>
        <taxon>Rhabditida</taxon>
        <taxon>Rhabditina</taxon>
        <taxon>Rhabditomorpha</taxon>
        <taxon>Strongyloidea</taxon>
        <taxon>Trichostrongylidae</taxon>
        <taxon>Haemonchus</taxon>
    </lineage>
</organism>
<name>A0A0N4X1B8_HAEPC</name>
<proteinExistence type="predicted"/>
<sequence length="62" mass="7072">LRPGKIRCYRSGTPHVVPQSRTIHWTALARDRYDWRRSCACSRKSIINGTIGDTGDIAKPFE</sequence>
<evidence type="ECO:0000313" key="1">
    <source>
        <dbReference type="WBParaSite" id="HPLM_0001810501-mRNA-1"/>
    </source>
</evidence>
<accession>A0A0N4X1B8</accession>
<reference evidence="1" key="1">
    <citation type="submission" date="2017-02" db="UniProtKB">
        <authorList>
            <consortium name="WormBaseParasite"/>
        </authorList>
    </citation>
    <scope>IDENTIFICATION</scope>
</reference>